<name>A0AAW0SNW7_SCYPA</name>
<feature type="compositionally biased region" description="Basic and acidic residues" evidence="1">
    <location>
        <begin position="650"/>
        <end position="685"/>
    </location>
</feature>
<evidence type="ECO:0000313" key="3">
    <source>
        <dbReference type="EMBL" id="KAK8377038.1"/>
    </source>
</evidence>
<keyword evidence="2" id="KW-0472">Membrane</keyword>
<feature type="region of interest" description="Disordered" evidence="1">
    <location>
        <begin position="650"/>
        <end position="739"/>
    </location>
</feature>
<comment type="caution">
    <text evidence="3">The sequence shown here is derived from an EMBL/GenBank/DDBJ whole genome shotgun (WGS) entry which is preliminary data.</text>
</comment>
<keyword evidence="2" id="KW-1133">Transmembrane helix</keyword>
<feature type="compositionally biased region" description="Pro residues" evidence="1">
    <location>
        <begin position="329"/>
        <end position="342"/>
    </location>
</feature>
<reference evidence="3 4" key="1">
    <citation type="submission" date="2023-03" db="EMBL/GenBank/DDBJ databases">
        <title>High-quality genome of Scylla paramamosain provides insights in environmental adaptation.</title>
        <authorList>
            <person name="Zhang L."/>
        </authorList>
    </citation>
    <scope>NUCLEOTIDE SEQUENCE [LARGE SCALE GENOMIC DNA]</scope>
    <source>
        <strain evidence="3">LZ_2023a</strain>
        <tissue evidence="3">Muscle</tissue>
    </source>
</reference>
<gene>
    <name evidence="3" type="ORF">O3P69_013585</name>
</gene>
<feature type="compositionally biased region" description="Gly residues" evidence="1">
    <location>
        <begin position="709"/>
        <end position="721"/>
    </location>
</feature>
<evidence type="ECO:0000256" key="2">
    <source>
        <dbReference type="SAM" id="Phobius"/>
    </source>
</evidence>
<organism evidence="3 4">
    <name type="scientific">Scylla paramamosain</name>
    <name type="common">Mud crab</name>
    <dbReference type="NCBI Taxonomy" id="85552"/>
    <lineage>
        <taxon>Eukaryota</taxon>
        <taxon>Metazoa</taxon>
        <taxon>Ecdysozoa</taxon>
        <taxon>Arthropoda</taxon>
        <taxon>Crustacea</taxon>
        <taxon>Multicrustacea</taxon>
        <taxon>Malacostraca</taxon>
        <taxon>Eumalacostraca</taxon>
        <taxon>Eucarida</taxon>
        <taxon>Decapoda</taxon>
        <taxon>Pleocyemata</taxon>
        <taxon>Brachyura</taxon>
        <taxon>Eubrachyura</taxon>
        <taxon>Portunoidea</taxon>
        <taxon>Portunidae</taxon>
        <taxon>Portuninae</taxon>
        <taxon>Scylla</taxon>
    </lineage>
</organism>
<feature type="compositionally biased region" description="Basic and acidic residues" evidence="1">
    <location>
        <begin position="84"/>
        <end position="94"/>
    </location>
</feature>
<dbReference type="EMBL" id="JARAKH010000047">
    <property type="protein sequence ID" value="KAK8377038.1"/>
    <property type="molecule type" value="Genomic_DNA"/>
</dbReference>
<accession>A0AAW0SNW7</accession>
<sequence length="739" mass="79923">MREKALRSSKSEAEGIKLAAVVVVVLKGEEAVGVGGGGVVGGCRGGGAQAGPPVGCLVFCCERFLLNVTLPRRGLRLQPRDFQHQGMEEKLKDKEEEEEEEGTKPLQGCHSRRSQAVTKYSPARQDRCGVKMRGSVLAAVTVLPLLLLLAVTECVVVSLQPGTHAPDNGNCSESIKLVPVLRLVTPASTTSTASQPLASDTLALPVPTTTTHPLLYPQPHSTFAPTPTPASPTPASSKPTLWPKKQNISFNGKLKATKVPQATEHPKMYDSHKLEKPVDKLKLDSYFAETTSFSVSSSSSSFSSSTSTPAPSARVTIPLPDSPPRTSTLPPPSPTLPLPTDPPAASATTPMSLNTLQQMGERMKQLVAKRLPLAITAGWAKDFQRPYLERIRAVNHEIVDKVLQADYETSTTSNTNTTNTDACHLLEKRLAPLFHQQTLLLLLLQALPQSLEEVEEAIWIPEITDYIFRPERRAVFDVYSCQQCYALDATGVCREVFFCKDGENMFSTTRRRQVPPGRSQRLPAGNSVRYVTKSSRMNFPFKTFNEEVCGPGEKAADGQVCGRLNSCLGEPGGGWSSEDLTRKLCPARPAATQLVHNVCRLTGIYLERCQPITCALCLPVANHVHARFARSQWRARSACPVGASSLRNKHEAALESRSYEKEEGRGGAGRRGEVEGRGGDGEGHWRRYIHVKNTPPDTQCDAQTEPPGAGAGQGQGRGGRGVRSPALAHPAPSCPAPPQ</sequence>
<dbReference type="AlphaFoldDB" id="A0AAW0SNW7"/>
<feature type="region of interest" description="Disordered" evidence="1">
    <location>
        <begin position="295"/>
        <end position="349"/>
    </location>
</feature>
<evidence type="ECO:0000313" key="4">
    <source>
        <dbReference type="Proteomes" id="UP001487740"/>
    </source>
</evidence>
<protein>
    <submittedName>
        <fullName evidence="3">Uncharacterized protein</fullName>
    </submittedName>
</protein>
<proteinExistence type="predicted"/>
<dbReference type="Proteomes" id="UP001487740">
    <property type="component" value="Unassembled WGS sequence"/>
</dbReference>
<feature type="compositionally biased region" description="Low complexity" evidence="1">
    <location>
        <begin position="295"/>
        <end position="328"/>
    </location>
</feature>
<keyword evidence="4" id="KW-1185">Reference proteome</keyword>
<feature type="region of interest" description="Disordered" evidence="1">
    <location>
        <begin position="84"/>
        <end position="115"/>
    </location>
</feature>
<keyword evidence="2" id="KW-0812">Transmembrane</keyword>
<feature type="region of interest" description="Disordered" evidence="1">
    <location>
        <begin position="221"/>
        <end position="244"/>
    </location>
</feature>
<feature type="transmembrane region" description="Helical" evidence="2">
    <location>
        <begin position="134"/>
        <end position="151"/>
    </location>
</feature>
<evidence type="ECO:0000256" key="1">
    <source>
        <dbReference type="SAM" id="MobiDB-lite"/>
    </source>
</evidence>